<dbReference type="InterPro" id="IPR001002">
    <property type="entry name" value="Chitin-bd_1"/>
</dbReference>
<protein>
    <recommendedName>
        <fullName evidence="4">Chitin-binding type-1 domain-containing protein</fullName>
    </recommendedName>
</protein>
<keyword evidence="2" id="KW-1015">Disulfide bond</keyword>
<dbReference type="Proteomes" id="UP001595075">
    <property type="component" value="Unassembled WGS sequence"/>
</dbReference>
<evidence type="ECO:0000256" key="1">
    <source>
        <dbReference type="ARBA" id="ARBA00022669"/>
    </source>
</evidence>
<feature type="chain" id="PRO_5047168862" description="Chitin-binding type-1 domain-containing protein" evidence="3">
    <location>
        <begin position="20"/>
        <end position="435"/>
    </location>
</feature>
<feature type="domain" description="Chitin-binding type-1" evidence="4">
    <location>
        <begin position="36"/>
        <end position="81"/>
    </location>
</feature>
<dbReference type="Gene3D" id="3.30.60.10">
    <property type="entry name" value="Endochitinase-like"/>
    <property type="match status" value="1"/>
</dbReference>
<dbReference type="SUPFAM" id="SSF57016">
    <property type="entry name" value="Plant lectins/antimicrobial peptides"/>
    <property type="match status" value="1"/>
</dbReference>
<sequence>MKSFTSLLWIFPITALCQSQTSVAPAPWQTGVVTEDGTCGGADGFVCSPSWGACCSADGRCGRSVKFCGTGCQTPFGNCNAPVVVVPVLGPGSPTPDGSCGGTKGYNCTGASFGACCSSVAVKIHSALVLHQVLYHQMAYVAPMGKSVLVHHSVIAAPPMAFAVPRPLTADRDVKEASETVPLPTIRYPPMDPAARMARPARVPPLEIVVRQMASAVAPQDIVTLLLDAILALEPALDQAQFRLTDRVERTERHAKDQPSAIAARPAASAVDQLTIAMQLLVANPASEPALARILFLPTVCAVRLERLVRAQPLAIVVPRMGFAGNQQIIAALDVNRPLVPALLAQEVFLLMESVDPRTGRLVLVPLLGNVVEVQAFVAARQLTAVWAAPMDSVERLQGIAVVDARKALDDATRRVISVDEIRTVEMFLGTLRPK</sequence>
<gene>
    <name evidence="5" type="ORF">VTL71DRAFT_6724</name>
</gene>
<keyword evidence="1 2" id="KW-0147">Chitin-binding</keyword>
<feature type="disulfide bond" evidence="2">
    <location>
        <begin position="54"/>
        <end position="68"/>
    </location>
</feature>
<dbReference type="CDD" id="cd11618">
    <property type="entry name" value="ChtBD1_1"/>
    <property type="match status" value="1"/>
</dbReference>
<dbReference type="EMBL" id="JAZHXI010000017">
    <property type="protein sequence ID" value="KAL2062458.1"/>
    <property type="molecule type" value="Genomic_DNA"/>
</dbReference>
<keyword evidence="6" id="KW-1185">Reference proteome</keyword>
<reference evidence="5 6" key="1">
    <citation type="journal article" date="2024" name="Commun. Biol.">
        <title>Comparative genomic analysis of thermophilic fungi reveals convergent evolutionary adaptations and gene losses.</title>
        <authorList>
            <person name="Steindorff A.S."/>
            <person name="Aguilar-Pontes M.V."/>
            <person name="Robinson A.J."/>
            <person name="Andreopoulos B."/>
            <person name="LaButti K."/>
            <person name="Kuo A."/>
            <person name="Mondo S."/>
            <person name="Riley R."/>
            <person name="Otillar R."/>
            <person name="Haridas S."/>
            <person name="Lipzen A."/>
            <person name="Grimwood J."/>
            <person name="Schmutz J."/>
            <person name="Clum A."/>
            <person name="Reid I.D."/>
            <person name="Moisan M.C."/>
            <person name="Butler G."/>
            <person name="Nguyen T.T.M."/>
            <person name="Dewar K."/>
            <person name="Conant G."/>
            <person name="Drula E."/>
            <person name="Henrissat B."/>
            <person name="Hansel C."/>
            <person name="Singer S."/>
            <person name="Hutchinson M.I."/>
            <person name="de Vries R.P."/>
            <person name="Natvig D.O."/>
            <person name="Powell A.J."/>
            <person name="Tsang A."/>
            <person name="Grigoriev I.V."/>
        </authorList>
    </citation>
    <scope>NUCLEOTIDE SEQUENCE [LARGE SCALE GENOMIC DNA]</scope>
    <source>
        <strain evidence="5 6">CBS 494.80</strain>
    </source>
</reference>
<evidence type="ECO:0000256" key="2">
    <source>
        <dbReference type="PROSITE-ProRule" id="PRU00261"/>
    </source>
</evidence>
<keyword evidence="3" id="KW-0732">Signal</keyword>
<evidence type="ECO:0000259" key="4">
    <source>
        <dbReference type="PROSITE" id="PS50941"/>
    </source>
</evidence>
<feature type="signal peptide" evidence="3">
    <location>
        <begin position="1"/>
        <end position="19"/>
    </location>
</feature>
<comment type="caution">
    <text evidence="5">The sequence shown here is derived from an EMBL/GenBank/DDBJ whole genome shotgun (WGS) entry which is preliminary data.</text>
</comment>
<evidence type="ECO:0000313" key="5">
    <source>
        <dbReference type="EMBL" id="KAL2062458.1"/>
    </source>
</evidence>
<comment type="caution">
    <text evidence="2">Lacks conserved residue(s) required for the propagation of feature annotation.</text>
</comment>
<accession>A0ABR4BXU1</accession>
<dbReference type="InterPro" id="IPR036861">
    <property type="entry name" value="Endochitinase-like_sf"/>
</dbReference>
<dbReference type="PROSITE" id="PS50941">
    <property type="entry name" value="CHIT_BIND_I_2"/>
    <property type="match status" value="1"/>
</dbReference>
<proteinExistence type="predicted"/>
<evidence type="ECO:0000313" key="6">
    <source>
        <dbReference type="Proteomes" id="UP001595075"/>
    </source>
</evidence>
<name>A0ABR4BXU1_9HELO</name>
<organism evidence="5 6">
    <name type="scientific">Oculimacula yallundae</name>
    <dbReference type="NCBI Taxonomy" id="86028"/>
    <lineage>
        <taxon>Eukaryota</taxon>
        <taxon>Fungi</taxon>
        <taxon>Dikarya</taxon>
        <taxon>Ascomycota</taxon>
        <taxon>Pezizomycotina</taxon>
        <taxon>Leotiomycetes</taxon>
        <taxon>Helotiales</taxon>
        <taxon>Ploettnerulaceae</taxon>
        <taxon>Oculimacula</taxon>
    </lineage>
</organism>
<evidence type="ECO:0000256" key="3">
    <source>
        <dbReference type="SAM" id="SignalP"/>
    </source>
</evidence>